<evidence type="ECO:0000256" key="2">
    <source>
        <dbReference type="ARBA" id="ARBA00035108"/>
    </source>
</evidence>
<name>A0ABV3T2E9_9ACTN</name>
<organism evidence="4 5">
    <name type="scientific">Nocardioides eburneus</name>
    <dbReference type="NCBI Taxonomy" id="3231482"/>
    <lineage>
        <taxon>Bacteria</taxon>
        <taxon>Bacillati</taxon>
        <taxon>Actinomycetota</taxon>
        <taxon>Actinomycetes</taxon>
        <taxon>Propionibacteriales</taxon>
        <taxon>Nocardioidaceae</taxon>
        <taxon>Nocardioides</taxon>
    </lineage>
</organism>
<comment type="subcellular location">
    <subcellularLocation>
        <location evidence="2">Gas vesicle</location>
    </subcellularLocation>
</comment>
<accession>A0ABV3T2E9</accession>
<sequence>MTLTSAEGQAQTRIALVDLVDRLLGSGVVLAGDLVISLAGVDLVQIRLHALIASVRAEMAEGRPR</sequence>
<dbReference type="Proteomes" id="UP001556631">
    <property type="component" value="Unassembled WGS sequence"/>
</dbReference>
<dbReference type="InterPro" id="IPR000638">
    <property type="entry name" value="Gas-vesicle_GvpA-like"/>
</dbReference>
<keyword evidence="1" id="KW-0304">Gas vesicle</keyword>
<comment type="similarity">
    <text evidence="3">Belongs to the gas vesicle GvpA family.</text>
</comment>
<evidence type="ECO:0000256" key="3">
    <source>
        <dbReference type="ARBA" id="ARBA00035646"/>
    </source>
</evidence>
<evidence type="ECO:0000313" key="5">
    <source>
        <dbReference type="Proteomes" id="UP001556631"/>
    </source>
</evidence>
<gene>
    <name evidence="4" type="ORF">AB3X52_17325</name>
</gene>
<comment type="caution">
    <text evidence="4">The sequence shown here is derived from an EMBL/GenBank/DDBJ whole genome shotgun (WGS) entry which is preliminary data.</text>
</comment>
<dbReference type="Pfam" id="PF00741">
    <property type="entry name" value="Gas_vesicle"/>
    <property type="match status" value="1"/>
</dbReference>
<evidence type="ECO:0000256" key="1">
    <source>
        <dbReference type="ARBA" id="ARBA00022987"/>
    </source>
</evidence>
<dbReference type="InterPro" id="IPR050530">
    <property type="entry name" value="GvpA"/>
</dbReference>
<protein>
    <submittedName>
        <fullName evidence="4">Gas vesicle protein</fullName>
    </submittedName>
</protein>
<keyword evidence="5" id="KW-1185">Reference proteome</keyword>
<dbReference type="PANTHER" id="PTHR35344:SF4">
    <property type="entry name" value="GAS VESICLE PROTEIN A1"/>
    <property type="match status" value="1"/>
</dbReference>
<reference evidence="4 5" key="1">
    <citation type="submission" date="2024-07" db="EMBL/GenBank/DDBJ databases">
        <authorList>
            <person name="Lee S."/>
            <person name="Kang M."/>
        </authorList>
    </citation>
    <scope>NUCLEOTIDE SEQUENCE [LARGE SCALE GENOMIC DNA]</scope>
    <source>
        <strain evidence="4 5">DS6</strain>
    </source>
</reference>
<proteinExistence type="inferred from homology"/>
<dbReference type="RefSeq" id="WP_367995349.1">
    <property type="nucleotide sequence ID" value="NZ_JBFPJR010000041.1"/>
</dbReference>
<dbReference type="EMBL" id="JBFPJR010000041">
    <property type="protein sequence ID" value="MEX0429383.1"/>
    <property type="molecule type" value="Genomic_DNA"/>
</dbReference>
<evidence type="ECO:0000313" key="4">
    <source>
        <dbReference type="EMBL" id="MEX0429383.1"/>
    </source>
</evidence>
<dbReference type="PANTHER" id="PTHR35344">
    <property type="entry name" value="GAS VESICLE STRUCTURAL PROTEIN 2-RELATED"/>
    <property type="match status" value="1"/>
</dbReference>